<protein>
    <recommendedName>
        <fullName evidence="1">DUF5776 domain-containing protein</fullName>
    </recommendedName>
</protein>
<name>A0A291BWZ6_BROTH</name>
<organism evidence="2 3">
    <name type="scientific">Brochothrix thermosphacta</name>
    <name type="common">Microbacterium thermosphactum</name>
    <dbReference type="NCBI Taxonomy" id="2756"/>
    <lineage>
        <taxon>Bacteria</taxon>
        <taxon>Bacillati</taxon>
        <taxon>Bacillota</taxon>
        <taxon>Bacilli</taxon>
        <taxon>Bacillales</taxon>
        <taxon>Listeriaceae</taxon>
        <taxon>Brochothrix</taxon>
    </lineage>
</organism>
<gene>
    <name evidence="2" type="ORF">CNY62_04705</name>
</gene>
<dbReference type="OrthoDB" id="9802228at2"/>
<evidence type="ECO:0000313" key="3">
    <source>
        <dbReference type="Proteomes" id="UP000243591"/>
    </source>
</evidence>
<dbReference type="Pfam" id="PF19087">
    <property type="entry name" value="DUF5776"/>
    <property type="match status" value="7"/>
</dbReference>
<reference evidence="2 3" key="1">
    <citation type="submission" date="2017-09" db="EMBL/GenBank/DDBJ databases">
        <title>Complete Genome Sequences of Two Strains of the Meat Spoilage Bacterium Brochothrix thermosphacta Isolated from Ground Chicken.</title>
        <authorList>
            <person name="Paoli G.C."/>
            <person name="Wijey C."/>
            <person name="Chen C.-Y."/>
            <person name="Nguyen L."/>
            <person name="Yan X."/>
            <person name="Irwin P.L."/>
        </authorList>
    </citation>
    <scope>NUCLEOTIDE SEQUENCE [LARGE SCALE GENOMIC DNA]</scope>
    <source>
        <strain evidence="2 3">BI</strain>
    </source>
</reference>
<dbReference type="Proteomes" id="UP000243591">
    <property type="component" value="Chromosome"/>
</dbReference>
<feature type="domain" description="DUF5776" evidence="1">
    <location>
        <begin position="144"/>
        <end position="211"/>
    </location>
</feature>
<accession>A0A291BWZ6</accession>
<dbReference type="EMBL" id="CP023483">
    <property type="protein sequence ID" value="ATF25748.1"/>
    <property type="molecule type" value="Genomic_DNA"/>
</dbReference>
<evidence type="ECO:0000259" key="1">
    <source>
        <dbReference type="Pfam" id="PF19087"/>
    </source>
</evidence>
<feature type="domain" description="DUF5776" evidence="1">
    <location>
        <begin position="2"/>
        <end position="57"/>
    </location>
</feature>
<dbReference type="AlphaFoldDB" id="A0A291BWZ6"/>
<evidence type="ECO:0000313" key="2">
    <source>
        <dbReference type="EMBL" id="ATF25748.1"/>
    </source>
</evidence>
<feature type="domain" description="DUF5776" evidence="1">
    <location>
        <begin position="221"/>
        <end position="288"/>
    </location>
</feature>
<feature type="domain" description="DUF5776" evidence="1">
    <location>
        <begin position="298"/>
        <end position="365"/>
    </location>
</feature>
<feature type="domain" description="DUF5776" evidence="1">
    <location>
        <begin position="375"/>
        <end position="442"/>
    </location>
</feature>
<dbReference type="KEGG" id="bths:CNY62_04705"/>
<proteinExistence type="predicted"/>
<sequence>MKDEWSHTSVNFTEKNKVKKYTAGSILKVKAIKYTANGSPRMQLEDGNYYTGHRINVLQTIGTAAKYYTVNPKIVVALKDEWSHTSVNFTEKNKVKKYTAGSILKVKAIKYTANGSPRMQLEDGNYYTGHRINVLQTIGTAAKYYTVNPKIVVALKDEWSHTSVNFTEKNKVKKYTAGSILKVKAIKYTANGSPRMQLEDGNYYTGHRINVLQTIGTAAKYYTVNPKIVVALKDEWSHTSVNFTEKNKVKKYTAGSILKVKAIKYTANGSPRMQLEDGNYYTGHRINVLQTIGTAAKYYTVNPKIVVALKDEWSHTSVNFTEKNKVKKYTAGSILKVKAIKYTANGSPRMQLEDGNYYTGHRINVLQTIGTAAKYYTVNPKIVVALKDEWSHTSVNFTEKNKVKKYTAGSILKVKAIKYTANGSPRMQLEDGNYYTGHRINVLQTIGTAAKYYTVNPKKVKVLKEDWSHKSVDFTGKNRVEKYKVGSILKVKRIVYTSNGSPRMELSNGRFYTGHKTNVVKYN</sequence>
<keyword evidence="3" id="KW-1185">Reference proteome</keyword>
<feature type="domain" description="DUF5776" evidence="1">
    <location>
        <begin position="452"/>
        <end position="519"/>
    </location>
</feature>
<feature type="domain" description="DUF5776" evidence="1">
    <location>
        <begin position="67"/>
        <end position="134"/>
    </location>
</feature>
<dbReference type="InterPro" id="IPR044081">
    <property type="entry name" value="DUF5776"/>
</dbReference>